<dbReference type="Proteomes" id="UP001621964">
    <property type="component" value="Unassembled WGS sequence"/>
</dbReference>
<sequence length="60" mass="6119">MIHLSKIKSALGLGITAAALLALTGCVVPPGPGPEGHGGHHHHHHMHGPDDGRGPERGPM</sequence>
<comment type="caution">
    <text evidence="3">The sequence shown here is derived from an EMBL/GenBank/DDBJ whole genome shotgun (WGS) entry which is preliminary data.</text>
</comment>
<evidence type="ECO:0000313" key="4">
    <source>
        <dbReference type="Proteomes" id="UP001621964"/>
    </source>
</evidence>
<gene>
    <name evidence="3" type="ORF">ACI43T_04920</name>
</gene>
<keyword evidence="2" id="KW-0732">Signal</keyword>
<evidence type="ECO:0008006" key="5">
    <source>
        <dbReference type="Google" id="ProtNLM"/>
    </source>
</evidence>
<feature type="compositionally biased region" description="Basic and acidic residues" evidence="1">
    <location>
        <begin position="47"/>
        <end position="60"/>
    </location>
</feature>
<organism evidence="3 4">
    <name type="scientific">Neisseria oralis</name>
    <dbReference type="NCBI Taxonomy" id="1107316"/>
    <lineage>
        <taxon>Bacteria</taxon>
        <taxon>Pseudomonadati</taxon>
        <taxon>Pseudomonadota</taxon>
        <taxon>Betaproteobacteria</taxon>
        <taxon>Neisseriales</taxon>
        <taxon>Neisseriaceae</taxon>
        <taxon>Neisseria</taxon>
    </lineage>
</organism>
<evidence type="ECO:0000256" key="1">
    <source>
        <dbReference type="SAM" id="MobiDB-lite"/>
    </source>
</evidence>
<keyword evidence="4" id="KW-1185">Reference proteome</keyword>
<name>A0ABW8Q3Y7_9NEIS</name>
<feature type="signal peptide" evidence="2">
    <location>
        <begin position="1"/>
        <end position="24"/>
    </location>
</feature>
<accession>A0ABW8Q3Y7</accession>
<evidence type="ECO:0000313" key="3">
    <source>
        <dbReference type="EMBL" id="MFK7641843.1"/>
    </source>
</evidence>
<feature type="region of interest" description="Disordered" evidence="1">
    <location>
        <begin position="26"/>
        <end position="60"/>
    </location>
</feature>
<dbReference type="RefSeq" id="WP_405385711.1">
    <property type="nucleotide sequence ID" value="NZ_JBJGEB010000004.1"/>
</dbReference>
<dbReference type="EMBL" id="JBJGEB010000004">
    <property type="protein sequence ID" value="MFK7641843.1"/>
    <property type="molecule type" value="Genomic_DNA"/>
</dbReference>
<protein>
    <recommendedName>
        <fullName evidence="5">Lipoprotein</fullName>
    </recommendedName>
</protein>
<evidence type="ECO:0000256" key="2">
    <source>
        <dbReference type="SAM" id="SignalP"/>
    </source>
</evidence>
<feature type="chain" id="PRO_5047307174" description="Lipoprotein" evidence="2">
    <location>
        <begin position="25"/>
        <end position="60"/>
    </location>
</feature>
<dbReference type="PROSITE" id="PS51257">
    <property type="entry name" value="PROKAR_LIPOPROTEIN"/>
    <property type="match status" value="1"/>
</dbReference>
<reference evidence="3 4" key="1">
    <citation type="submission" date="2024-11" db="EMBL/GenBank/DDBJ databases">
        <authorList>
            <person name="Mikucki A.G."/>
            <person name="Kahler C.M."/>
        </authorList>
    </citation>
    <scope>NUCLEOTIDE SEQUENCE [LARGE SCALE GENOMIC DNA]</scope>
    <source>
        <strain evidence="3 4">EXNM717</strain>
    </source>
</reference>
<proteinExistence type="predicted"/>